<dbReference type="PANTHER" id="PTHR24223:SF399">
    <property type="entry name" value="ABC TRANSPORTER ATNG"/>
    <property type="match status" value="1"/>
</dbReference>
<evidence type="ECO:0000256" key="3">
    <source>
        <dbReference type="ARBA" id="ARBA00022692"/>
    </source>
</evidence>
<sequence length="306" mass="34449">MPLIVLTAWSLRHLMYRLIPKSGIEFHRKVLETVIKAPLSVLERDYDGSIINRFNQDMMLIDMQLPLDLSNTTAELFTSIMQTVLISISSVYMVAVIFFTFIALFCIQKFYVRTSKQLRHLKLEAKAPFHAQFLSTCSGLSTIRAFGWQEESIRQFSQYLDNSQKPLYLLYSAKRWLQLVLNLQTTAMIIVVVGAAIGLRAKANVAAMGVAFSNISTVTETLTNLIVSWTSFETSLGAVERSLSFCESTTVENDECDQHNNTAYIIDGQTLLSTTEKNFATCGRCIMINQETKPPSFAISTSCLFL</sequence>
<reference evidence="10 11" key="1">
    <citation type="submission" date="2015-06" db="EMBL/GenBank/DDBJ databases">
        <title>Talaromyces atroroseus IBT 11181 draft genome.</title>
        <authorList>
            <person name="Rasmussen K.B."/>
            <person name="Rasmussen S."/>
            <person name="Petersen B."/>
            <person name="Sicheritz-Ponten T."/>
            <person name="Mortensen U.H."/>
            <person name="Thrane U."/>
        </authorList>
    </citation>
    <scope>NUCLEOTIDE SEQUENCE [LARGE SCALE GENOMIC DNA]</scope>
    <source>
        <strain evidence="10 11">IBT 11181</strain>
    </source>
</reference>
<evidence type="ECO:0000256" key="1">
    <source>
        <dbReference type="ARBA" id="ARBA00004141"/>
    </source>
</evidence>
<dbReference type="InterPro" id="IPR036640">
    <property type="entry name" value="ABC1_TM_sf"/>
</dbReference>
<dbReference type="Pfam" id="PF00664">
    <property type="entry name" value="ABC_membrane"/>
    <property type="match status" value="1"/>
</dbReference>
<evidence type="ECO:0000256" key="2">
    <source>
        <dbReference type="ARBA" id="ARBA00022448"/>
    </source>
</evidence>
<dbReference type="GO" id="GO:0016020">
    <property type="term" value="C:membrane"/>
    <property type="evidence" value="ECO:0007669"/>
    <property type="project" value="UniProtKB-SubCell"/>
</dbReference>
<comment type="caution">
    <text evidence="10">The sequence shown here is derived from an EMBL/GenBank/DDBJ whole genome shotgun (WGS) entry which is preliminary data.</text>
</comment>
<dbReference type="GO" id="GO:0005524">
    <property type="term" value="F:ATP binding"/>
    <property type="evidence" value="ECO:0007669"/>
    <property type="project" value="UniProtKB-KW"/>
</dbReference>
<keyword evidence="6 8" id="KW-1133">Transmembrane helix</keyword>
<keyword evidence="5" id="KW-0067">ATP-binding</keyword>
<dbReference type="CDD" id="cd18580">
    <property type="entry name" value="ABC_6TM_ABCC_D2"/>
    <property type="match status" value="1"/>
</dbReference>
<organism evidence="10 11">
    <name type="scientific">Talaromyces atroroseus</name>
    <dbReference type="NCBI Taxonomy" id="1441469"/>
    <lineage>
        <taxon>Eukaryota</taxon>
        <taxon>Fungi</taxon>
        <taxon>Dikarya</taxon>
        <taxon>Ascomycota</taxon>
        <taxon>Pezizomycotina</taxon>
        <taxon>Eurotiomycetes</taxon>
        <taxon>Eurotiomycetidae</taxon>
        <taxon>Eurotiales</taxon>
        <taxon>Trichocomaceae</taxon>
        <taxon>Talaromyces</taxon>
        <taxon>Talaromyces sect. Trachyspermi</taxon>
    </lineage>
</organism>
<evidence type="ECO:0000313" key="10">
    <source>
        <dbReference type="EMBL" id="OKL61569.1"/>
    </source>
</evidence>
<keyword evidence="11" id="KW-1185">Reference proteome</keyword>
<dbReference type="PROSITE" id="PS50929">
    <property type="entry name" value="ABC_TM1F"/>
    <property type="match status" value="1"/>
</dbReference>
<evidence type="ECO:0000313" key="11">
    <source>
        <dbReference type="Proteomes" id="UP000214365"/>
    </source>
</evidence>
<dbReference type="SUPFAM" id="SSF90123">
    <property type="entry name" value="ABC transporter transmembrane region"/>
    <property type="match status" value="1"/>
</dbReference>
<dbReference type="Gene3D" id="1.20.1560.10">
    <property type="entry name" value="ABC transporter type 1, transmembrane domain"/>
    <property type="match status" value="1"/>
</dbReference>
<dbReference type="EMBL" id="LFMY01000004">
    <property type="protein sequence ID" value="OKL61569.1"/>
    <property type="molecule type" value="Genomic_DNA"/>
</dbReference>
<dbReference type="Proteomes" id="UP000214365">
    <property type="component" value="Unassembled WGS sequence"/>
</dbReference>
<protein>
    <recommendedName>
        <fullName evidence="9">ABC transmembrane type-1 domain-containing protein</fullName>
    </recommendedName>
</protein>
<comment type="subcellular location">
    <subcellularLocation>
        <location evidence="1">Membrane</location>
        <topology evidence="1">Multi-pass membrane protein</topology>
    </subcellularLocation>
</comment>
<dbReference type="OrthoDB" id="4369541at2759"/>
<dbReference type="GO" id="GO:0140359">
    <property type="term" value="F:ABC-type transporter activity"/>
    <property type="evidence" value="ECO:0007669"/>
    <property type="project" value="InterPro"/>
</dbReference>
<evidence type="ECO:0000256" key="8">
    <source>
        <dbReference type="SAM" id="Phobius"/>
    </source>
</evidence>
<dbReference type="InterPro" id="IPR044726">
    <property type="entry name" value="ABCC_6TM_D2"/>
</dbReference>
<dbReference type="InterPro" id="IPR011527">
    <property type="entry name" value="ABC1_TM_dom"/>
</dbReference>
<evidence type="ECO:0000256" key="4">
    <source>
        <dbReference type="ARBA" id="ARBA00022741"/>
    </source>
</evidence>
<feature type="transmembrane region" description="Helical" evidence="8">
    <location>
        <begin position="84"/>
        <end position="107"/>
    </location>
</feature>
<evidence type="ECO:0000256" key="6">
    <source>
        <dbReference type="ARBA" id="ARBA00022989"/>
    </source>
</evidence>
<accession>A0A225B0R8</accession>
<dbReference type="RefSeq" id="XP_020121690.1">
    <property type="nucleotide sequence ID" value="XM_020265747.1"/>
</dbReference>
<name>A0A225B0R8_TALAT</name>
<evidence type="ECO:0000256" key="5">
    <source>
        <dbReference type="ARBA" id="ARBA00022840"/>
    </source>
</evidence>
<keyword evidence="4" id="KW-0547">Nucleotide-binding</keyword>
<keyword evidence="3 8" id="KW-0812">Transmembrane</keyword>
<dbReference type="InterPro" id="IPR050173">
    <property type="entry name" value="ABC_transporter_C-like"/>
</dbReference>
<dbReference type="STRING" id="1441469.A0A225B0R8"/>
<keyword evidence="2" id="KW-0813">Transport</keyword>
<proteinExistence type="predicted"/>
<dbReference type="GeneID" id="31003201"/>
<keyword evidence="7 8" id="KW-0472">Membrane</keyword>
<feature type="transmembrane region" description="Helical" evidence="8">
    <location>
        <begin position="176"/>
        <end position="199"/>
    </location>
</feature>
<dbReference type="PANTHER" id="PTHR24223">
    <property type="entry name" value="ATP-BINDING CASSETTE SUB-FAMILY C"/>
    <property type="match status" value="1"/>
</dbReference>
<evidence type="ECO:0000256" key="7">
    <source>
        <dbReference type="ARBA" id="ARBA00023136"/>
    </source>
</evidence>
<dbReference type="AlphaFoldDB" id="A0A225B0R8"/>
<feature type="domain" description="ABC transmembrane type-1" evidence="9">
    <location>
        <begin position="1"/>
        <end position="234"/>
    </location>
</feature>
<gene>
    <name evidence="10" type="ORF">UA08_03446</name>
</gene>
<evidence type="ECO:0000259" key="9">
    <source>
        <dbReference type="PROSITE" id="PS50929"/>
    </source>
</evidence>